<name>A0A7J7JND8_BUGNE</name>
<reference evidence="2" key="1">
    <citation type="submission" date="2020-06" db="EMBL/GenBank/DDBJ databases">
        <title>Draft genome of Bugula neritina, a colonial animal packing powerful symbionts and potential medicines.</title>
        <authorList>
            <person name="Rayko M."/>
        </authorList>
    </citation>
    <scope>NUCLEOTIDE SEQUENCE [LARGE SCALE GENOMIC DNA]</scope>
    <source>
        <strain evidence="2">Kwan_BN1</strain>
    </source>
</reference>
<dbReference type="EMBL" id="VXIV02002010">
    <property type="protein sequence ID" value="KAF6027872.1"/>
    <property type="molecule type" value="Genomic_DNA"/>
</dbReference>
<feature type="region of interest" description="Disordered" evidence="1">
    <location>
        <begin position="18"/>
        <end position="45"/>
    </location>
</feature>
<proteinExistence type="predicted"/>
<comment type="caution">
    <text evidence="2">The sequence shown here is derived from an EMBL/GenBank/DDBJ whole genome shotgun (WGS) entry which is preliminary data.</text>
</comment>
<evidence type="ECO:0000313" key="3">
    <source>
        <dbReference type="Proteomes" id="UP000593567"/>
    </source>
</evidence>
<evidence type="ECO:0000256" key="1">
    <source>
        <dbReference type="SAM" id="MobiDB-lite"/>
    </source>
</evidence>
<protein>
    <submittedName>
        <fullName evidence="2">Uncharacterized protein</fullName>
    </submittedName>
</protein>
<accession>A0A7J7JND8</accession>
<gene>
    <name evidence="2" type="ORF">EB796_013819</name>
</gene>
<keyword evidence="3" id="KW-1185">Reference proteome</keyword>
<dbReference type="AlphaFoldDB" id="A0A7J7JND8"/>
<dbReference type="Proteomes" id="UP000593567">
    <property type="component" value="Unassembled WGS sequence"/>
</dbReference>
<feature type="compositionally biased region" description="Acidic residues" evidence="1">
    <location>
        <begin position="23"/>
        <end position="42"/>
    </location>
</feature>
<organism evidence="2 3">
    <name type="scientific">Bugula neritina</name>
    <name type="common">Brown bryozoan</name>
    <name type="synonym">Sertularia neritina</name>
    <dbReference type="NCBI Taxonomy" id="10212"/>
    <lineage>
        <taxon>Eukaryota</taxon>
        <taxon>Metazoa</taxon>
        <taxon>Spiralia</taxon>
        <taxon>Lophotrochozoa</taxon>
        <taxon>Bryozoa</taxon>
        <taxon>Gymnolaemata</taxon>
        <taxon>Cheilostomatida</taxon>
        <taxon>Flustrina</taxon>
        <taxon>Buguloidea</taxon>
        <taxon>Bugulidae</taxon>
        <taxon>Bugula</taxon>
    </lineage>
</organism>
<sequence>MPPKVKNKRKKLQKVCVSKLEEDNSDDQEDEVALNGTDDDGDASTSSLSFASENFINSKAASLAAKNSFALSKQKQCKKKKKASIGKKLDINTCTISALKKVV</sequence>
<evidence type="ECO:0000313" key="2">
    <source>
        <dbReference type="EMBL" id="KAF6027872.1"/>
    </source>
</evidence>